<gene>
    <name evidence="2" type="ORF">NEJAP_1412</name>
</gene>
<evidence type="ECO:0000313" key="3">
    <source>
        <dbReference type="Proteomes" id="UP000595332"/>
    </source>
</evidence>
<dbReference type="KEGG" id="njp:NEJAP_1412"/>
<reference evidence="2 3" key="1">
    <citation type="journal article" date="2008" name="Int. J. Syst. Evol. Microbiol.">
        <title>Neptunomonas japonica sp. nov., an Osedax japonicus symbiont-like bacterium isolated from sediment adjacent to sperm whale carcasses off Kagoshima, Japan.</title>
        <authorList>
            <person name="Miyazaki M."/>
            <person name="Nogi Y."/>
            <person name="Fujiwara Y."/>
            <person name="Kawato M."/>
            <person name="Kubokawa K."/>
            <person name="Horikoshi K."/>
        </authorList>
    </citation>
    <scope>NUCLEOTIDE SEQUENCE [LARGE SCALE GENOMIC DNA]</scope>
    <source>
        <strain evidence="2 3">JAMM 1380</strain>
    </source>
</reference>
<proteinExistence type="predicted"/>
<evidence type="ECO:0000313" key="2">
    <source>
        <dbReference type="EMBL" id="BBB29364.1"/>
    </source>
</evidence>
<dbReference type="Gene3D" id="3.30.1380.10">
    <property type="match status" value="1"/>
</dbReference>
<dbReference type="SUPFAM" id="SSF55166">
    <property type="entry name" value="Hedgehog/DD-peptidase"/>
    <property type="match status" value="1"/>
</dbReference>
<keyword evidence="3" id="KW-1185">Reference proteome</keyword>
<protein>
    <submittedName>
        <fullName evidence="2">Peptidase M15</fullName>
    </submittedName>
</protein>
<feature type="domain" description="Peptidase M15A C-terminal" evidence="1">
    <location>
        <begin position="7"/>
        <end position="117"/>
    </location>
</feature>
<dbReference type="AlphaFoldDB" id="A0A7R6PBE2"/>
<dbReference type="InterPro" id="IPR009045">
    <property type="entry name" value="Zn_M74/Hedgehog-like"/>
</dbReference>
<dbReference type="Proteomes" id="UP000595332">
    <property type="component" value="Chromosome"/>
</dbReference>
<dbReference type="RefSeq" id="WP_201349978.1">
    <property type="nucleotide sequence ID" value="NZ_AP014546.1"/>
</dbReference>
<name>A0A7R6PBE2_9GAMM</name>
<accession>A0A7R6PBE2</accession>
<dbReference type="EMBL" id="AP014546">
    <property type="protein sequence ID" value="BBB29364.1"/>
    <property type="molecule type" value="Genomic_DNA"/>
</dbReference>
<dbReference type="Pfam" id="PF08291">
    <property type="entry name" value="Peptidase_M15_3"/>
    <property type="match status" value="1"/>
</dbReference>
<evidence type="ECO:0000259" key="1">
    <source>
        <dbReference type="Pfam" id="PF08291"/>
    </source>
</evidence>
<dbReference type="InterPro" id="IPR013230">
    <property type="entry name" value="Peptidase_M15A_C"/>
</dbReference>
<sequence length="125" mass="14010">MGDLSKDFSRNEFSCKCGCGLDDVNPALITVLQDLRDWFRQPVTINSGCRCYDHNEAVQKKANPNYIANSSKSQHMLCAAADIVVKGISAGEVSRHLDIQYPNQCGIGSYNSFTHIDVRQRKARW</sequence>
<organism evidence="2 3">
    <name type="scientific">Neptunomonas japonica JAMM 1380</name>
    <dbReference type="NCBI Taxonomy" id="1441457"/>
    <lineage>
        <taxon>Bacteria</taxon>
        <taxon>Pseudomonadati</taxon>
        <taxon>Pseudomonadota</taxon>
        <taxon>Gammaproteobacteria</taxon>
        <taxon>Oceanospirillales</taxon>
        <taxon>Oceanospirillaceae</taxon>
        <taxon>Neptunomonas</taxon>
    </lineage>
</organism>